<feature type="region of interest" description="Disordered" evidence="2">
    <location>
        <begin position="1"/>
        <end position="50"/>
    </location>
</feature>
<sequence length="214" mass="24264">MNAGKRTLSSTASETSTNNSILETSVFENSDHKQSKTKLKQNKPDPKKQKTMTTFVTSTPNENCDISGLSIEKRLDEICNKLSHVLTKDDSAFIKDIIKETVEQLKDKLLGNVIRRIEILESDVFEHKREIDLLKQKSAAKKKQIEVLKTENETLQRAKNGDSISHDEFANNTEQYSRRNNLRIAGVPEDQDRQSSVSVTNNRLARQHTPGNLD</sequence>
<feature type="region of interest" description="Disordered" evidence="2">
    <location>
        <begin position="158"/>
        <end position="214"/>
    </location>
</feature>
<comment type="caution">
    <text evidence="3">The sequence shown here is derived from an EMBL/GenBank/DDBJ whole genome shotgun (WGS) entry which is preliminary data.</text>
</comment>
<feature type="coiled-coil region" evidence="1">
    <location>
        <begin position="117"/>
        <end position="158"/>
    </location>
</feature>
<dbReference type="EMBL" id="JAIWYP010000002">
    <property type="protein sequence ID" value="KAH3868104.1"/>
    <property type="molecule type" value="Genomic_DNA"/>
</dbReference>
<protein>
    <submittedName>
        <fullName evidence="3">Uncharacterized protein</fullName>
    </submittedName>
</protein>
<name>A0A9D4M2E7_DREPO</name>
<dbReference type="Proteomes" id="UP000828390">
    <property type="component" value="Unassembled WGS sequence"/>
</dbReference>
<keyword evidence="1" id="KW-0175">Coiled coil</keyword>
<evidence type="ECO:0000313" key="4">
    <source>
        <dbReference type="Proteomes" id="UP000828390"/>
    </source>
</evidence>
<organism evidence="3 4">
    <name type="scientific">Dreissena polymorpha</name>
    <name type="common">Zebra mussel</name>
    <name type="synonym">Mytilus polymorpha</name>
    <dbReference type="NCBI Taxonomy" id="45954"/>
    <lineage>
        <taxon>Eukaryota</taxon>
        <taxon>Metazoa</taxon>
        <taxon>Spiralia</taxon>
        <taxon>Lophotrochozoa</taxon>
        <taxon>Mollusca</taxon>
        <taxon>Bivalvia</taxon>
        <taxon>Autobranchia</taxon>
        <taxon>Heteroconchia</taxon>
        <taxon>Euheterodonta</taxon>
        <taxon>Imparidentia</taxon>
        <taxon>Neoheterodontei</taxon>
        <taxon>Myida</taxon>
        <taxon>Dreissenoidea</taxon>
        <taxon>Dreissenidae</taxon>
        <taxon>Dreissena</taxon>
    </lineage>
</organism>
<feature type="compositionally biased region" description="Low complexity" evidence="2">
    <location>
        <begin position="7"/>
        <end position="20"/>
    </location>
</feature>
<gene>
    <name evidence="3" type="ORF">DPMN_031243</name>
</gene>
<evidence type="ECO:0000313" key="3">
    <source>
        <dbReference type="EMBL" id="KAH3868104.1"/>
    </source>
</evidence>
<feature type="compositionally biased region" description="Basic and acidic residues" evidence="2">
    <location>
        <begin position="158"/>
        <end position="169"/>
    </location>
</feature>
<proteinExistence type="predicted"/>
<evidence type="ECO:0000256" key="1">
    <source>
        <dbReference type="SAM" id="Coils"/>
    </source>
</evidence>
<feature type="compositionally biased region" description="Polar residues" evidence="2">
    <location>
        <begin position="170"/>
        <end position="179"/>
    </location>
</feature>
<dbReference type="AlphaFoldDB" id="A0A9D4M2E7"/>
<evidence type="ECO:0000256" key="2">
    <source>
        <dbReference type="SAM" id="MobiDB-lite"/>
    </source>
</evidence>
<accession>A0A9D4M2E7</accession>
<keyword evidence="4" id="KW-1185">Reference proteome</keyword>
<reference evidence="3" key="1">
    <citation type="journal article" date="2019" name="bioRxiv">
        <title>The Genome of the Zebra Mussel, Dreissena polymorpha: A Resource for Invasive Species Research.</title>
        <authorList>
            <person name="McCartney M.A."/>
            <person name="Auch B."/>
            <person name="Kono T."/>
            <person name="Mallez S."/>
            <person name="Zhang Y."/>
            <person name="Obille A."/>
            <person name="Becker A."/>
            <person name="Abrahante J.E."/>
            <person name="Garbe J."/>
            <person name="Badalamenti J.P."/>
            <person name="Herman A."/>
            <person name="Mangelson H."/>
            <person name="Liachko I."/>
            <person name="Sullivan S."/>
            <person name="Sone E.D."/>
            <person name="Koren S."/>
            <person name="Silverstein K.A.T."/>
            <person name="Beckman K.B."/>
            <person name="Gohl D.M."/>
        </authorList>
    </citation>
    <scope>NUCLEOTIDE SEQUENCE</scope>
    <source>
        <strain evidence="3">Duluth1</strain>
        <tissue evidence="3">Whole animal</tissue>
    </source>
</reference>
<reference evidence="3" key="2">
    <citation type="submission" date="2020-11" db="EMBL/GenBank/DDBJ databases">
        <authorList>
            <person name="McCartney M.A."/>
            <person name="Auch B."/>
            <person name="Kono T."/>
            <person name="Mallez S."/>
            <person name="Becker A."/>
            <person name="Gohl D.M."/>
            <person name="Silverstein K.A.T."/>
            <person name="Koren S."/>
            <person name="Bechman K.B."/>
            <person name="Herman A."/>
            <person name="Abrahante J.E."/>
            <person name="Garbe J."/>
        </authorList>
    </citation>
    <scope>NUCLEOTIDE SEQUENCE</scope>
    <source>
        <strain evidence="3">Duluth1</strain>
        <tissue evidence="3">Whole animal</tissue>
    </source>
</reference>
<feature type="compositionally biased region" description="Polar residues" evidence="2">
    <location>
        <begin position="194"/>
        <end position="204"/>
    </location>
</feature>